<dbReference type="Proteomes" id="UP001291653">
    <property type="component" value="Unassembled WGS sequence"/>
</dbReference>
<reference evidence="1 2" key="1">
    <citation type="submission" date="2022-10" db="EMBL/GenBank/DDBJ databases">
        <title>Draft genome sequence of Streptomyces sp. YSPA8.</title>
        <authorList>
            <person name="Moriuchi R."/>
            <person name="Dohra H."/>
            <person name="Yamamura H."/>
            <person name="Kodani S."/>
        </authorList>
    </citation>
    <scope>NUCLEOTIDE SEQUENCE [LARGE SCALE GENOMIC DNA]</scope>
    <source>
        <strain evidence="1 2">YSPA8</strain>
    </source>
</reference>
<sequence length="54" mass="5768">MPEPEAAWLTGLFVELMDGHNSAVTGDVARVLGRAPRDLAEYARDAAAAGVWKD</sequence>
<proteinExistence type="predicted"/>
<name>A0ABQ5P753_9ACTN</name>
<evidence type="ECO:0000313" key="2">
    <source>
        <dbReference type="Proteomes" id="UP001291653"/>
    </source>
</evidence>
<dbReference type="RefSeq" id="WP_323450285.1">
    <property type="nucleotide sequence ID" value="NZ_BSBI01000014.1"/>
</dbReference>
<dbReference type="EMBL" id="BSBI01000014">
    <property type="protein sequence ID" value="GLF98300.1"/>
    <property type="molecule type" value="Genomic_DNA"/>
</dbReference>
<keyword evidence="2" id="KW-1185">Reference proteome</keyword>
<protein>
    <submittedName>
        <fullName evidence="1">Uncharacterized protein</fullName>
    </submittedName>
</protein>
<comment type="caution">
    <text evidence="1">The sequence shown here is derived from an EMBL/GenBank/DDBJ whole genome shotgun (WGS) entry which is preliminary data.</text>
</comment>
<gene>
    <name evidence="1" type="ORF">SYYSPA8_28405</name>
</gene>
<evidence type="ECO:0000313" key="1">
    <source>
        <dbReference type="EMBL" id="GLF98300.1"/>
    </source>
</evidence>
<organism evidence="1 2">
    <name type="scientific">Streptomyces yaizuensis</name>
    <dbReference type="NCBI Taxonomy" id="2989713"/>
    <lineage>
        <taxon>Bacteria</taxon>
        <taxon>Bacillati</taxon>
        <taxon>Actinomycetota</taxon>
        <taxon>Actinomycetes</taxon>
        <taxon>Kitasatosporales</taxon>
        <taxon>Streptomycetaceae</taxon>
        <taxon>Streptomyces</taxon>
    </lineage>
</organism>
<accession>A0ABQ5P753</accession>